<dbReference type="Proteomes" id="UP001501005">
    <property type="component" value="Unassembled WGS sequence"/>
</dbReference>
<evidence type="ECO:0000256" key="7">
    <source>
        <dbReference type="SAM" id="Phobius"/>
    </source>
</evidence>
<evidence type="ECO:0000256" key="5">
    <source>
        <dbReference type="ARBA" id="ARBA00022989"/>
    </source>
</evidence>
<evidence type="ECO:0000256" key="2">
    <source>
        <dbReference type="ARBA" id="ARBA00022475"/>
    </source>
</evidence>
<dbReference type="SMART" id="SM00014">
    <property type="entry name" value="acidPPc"/>
    <property type="match status" value="1"/>
</dbReference>
<accession>A0ABN1NDB7</accession>
<keyword evidence="5 7" id="KW-1133">Transmembrane helix</keyword>
<dbReference type="PANTHER" id="PTHR14969:SF62">
    <property type="entry name" value="DECAPRENYLPHOSPHORYL-5-PHOSPHORIBOSE PHOSPHATASE RV3807C-RELATED"/>
    <property type="match status" value="1"/>
</dbReference>
<feature type="transmembrane region" description="Helical" evidence="7">
    <location>
        <begin position="40"/>
        <end position="58"/>
    </location>
</feature>
<gene>
    <name evidence="9" type="ORF">GCM10009549_05050</name>
</gene>
<evidence type="ECO:0000313" key="9">
    <source>
        <dbReference type="EMBL" id="GAA0902816.1"/>
    </source>
</evidence>
<keyword evidence="3 7" id="KW-0812">Transmembrane</keyword>
<evidence type="ECO:0000256" key="3">
    <source>
        <dbReference type="ARBA" id="ARBA00022692"/>
    </source>
</evidence>
<feature type="domain" description="Phosphatidic acid phosphatase type 2/haloperoxidase" evidence="8">
    <location>
        <begin position="70"/>
        <end position="181"/>
    </location>
</feature>
<dbReference type="EMBL" id="BAAAHG010000002">
    <property type="protein sequence ID" value="GAA0902816.1"/>
    <property type="molecule type" value="Genomic_DNA"/>
</dbReference>
<feature type="transmembrane region" description="Helical" evidence="7">
    <location>
        <begin position="166"/>
        <end position="188"/>
    </location>
</feature>
<feature type="transmembrane region" description="Helical" evidence="7">
    <location>
        <begin position="65"/>
        <end position="84"/>
    </location>
</feature>
<keyword evidence="2" id="KW-1003">Cell membrane</keyword>
<protein>
    <submittedName>
        <fullName evidence="9">Phosphatase PAP2 family protein</fullName>
    </submittedName>
</protein>
<dbReference type="InterPro" id="IPR036938">
    <property type="entry name" value="PAP2/HPO_sf"/>
</dbReference>
<evidence type="ECO:0000259" key="8">
    <source>
        <dbReference type="SMART" id="SM00014"/>
    </source>
</evidence>
<dbReference type="RefSeq" id="WP_344046173.1">
    <property type="nucleotide sequence ID" value="NZ_BAAAHG010000002.1"/>
</dbReference>
<name>A0ABN1NDB7_9ACTN</name>
<keyword evidence="10" id="KW-1185">Reference proteome</keyword>
<dbReference type="Pfam" id="PF01569">
    <property type="entry name" value="PAP2"/>
    <property type="match status" value="1"/>
</dbReference>
<proteinExistence type="predicted"/>
<dbReference type="PANTHER" id="PTHR14969">
    <property type="entry name" value="SPHINGOSINE-1-PHOSPHATE PHOSPHOHYDROLASE"/>
    <property type="match status" value="1"/>
</dbReference>
<comment type="caution">
    <text evidence="9">The sequence shown here is derived from an EMBL/GenBank/DDBJ whole genome shotgun (WGS) entry which is preliminary data.</text>
</comment>
<organism evidence="9 10">
    <name type="scientific">Streptomyces thermoalcalitolerans</name>
    <dbReference type="NCBI Taxonomy" id="65605"/>
    <lineage>
        <taxon>Bacteria</taxon>
        <taxon>Bacillati</taxon>
        <taxon>Actinomycetota</taxon>
        <taxon>Actinomycetes</taxon>
        <taxon>Kitasatosporales</taxon>
        <taxon>Streptomycetaceae</taxon>
        <taxon>Streptomyces</taxon>
    </lineage>
</organism>
<feature type="transmembrane region" description="Helical" evidence="7">
    <location>
        <begin position="116"/>
        <end position="136"/>
    </location>
</feature>
<reference evidence="9 10" key="1">
    <citation type="journal article" date="2019" name="Int. J. Syst. Evol. Microbiol.">
        <title>The Global Catalogue of Microorganisms (GCM) 10K type strain sequencing project: providing services to taxonomists for standard genome sequencing and annotation.</title>
        <authorList>
            <consortium name="The Broad Institute Genomics Platform"/>
            <consortium name="The Broad Institute Genome Sequencing Center for Infectious Disease"/>
            <person name="Wu L."/>
            <person name="Ma J."/>
        </authorList>
    </citation>
    <scope>NUCLEOTIDE SEQUENCE [LARGE SCALE GENOMIC DNA]</scope>
    <source>
        <strain evidence="9 10">JCM 10673</strain>
    </source>
</reference>
<keyword evidence="6 7" id="KW-0472">Membrane</keyword>
<keyword evidence="4" id="KW-0378">Hydrolase</keyword>
<dbReference type="SUPFAM" id="SSF48317">
    <property type="entry name" value="Acid phosphatase/Vanadium-dependent haloperoxidase"/>
    <property type="match status" value="1"/>
</dbReference>
<evidence type="ECO:0000313" key="10">
    <source>
        <dbReference type="Proteomes" id="UP001501005"/>
    </source>
</evidence>
<comment type="subcellular location">
    <subcellularLocation>
        <location evidence="1">Cell membrane</location>
        <topology evidence="1">Multi-pass membrane protein</topology>
    </subcellularLocation>
</comment>
<dbReference type="InterPro" id="IPR000326">
    <property type="entry name" value="PAP2/HPO"/>
</dbReference>
<sequence>MTTSSPPAQGFDGAAVSGGLYTDVTEFARDTPWLNEPAELYSAVGMGVFVIFGLMAWWRARHQGNAVMAAVLATPFAVVIAYAVNSGLKNIFQEQRPCRALPGRFLIEECPPVDDYAFPSNHTTVAVAFAVALLVINRWIGAIALLAAVAMGASRVYVGAHYPHDVAAGALVGTVVTLLVILAARMFALSFVGRLRTGALAPLLAAPDAATGRPARAR</sequence>
<evidence type="ECO:0000256" key="4">
    <source>
        <dbReference type="ARBA" id="ARBA00022801"/>
    </source>
</evidence>
<dbReference type="Gene3D" id="1.20.144.10">
    <property type="entry name" value="Phosphatidic acid phosphatase type 2/haloperoxidase"/>
    <property type="match status" value="2"/>
</dbReference>
<evidence type="ECO:0000256" key="1">
    <source>
        <dbReference type="ARBA" id="ARBA00004651"/>
    </source>
</evidence>
<evidence type="ECO:0000256" key="6">
    <source>
        <dbReference type="ARBA" id="ARBA00023136"/>
    </source>
</evidence>